<dbReference type="EMBL" id="AP012319">
    <property type="protein sequence ID" value="BAL86228.1"/>
    <property type="molecule type" value="Genomic_DNA"/>
</dbReference>
<dbReference type="InterPro" id="IPR005149">
    <property type="entry name" value="Tscrpt_reg_PadR_N"/>
</dbReference>
<dbReference type="PANTHER" id="PTHR43252:SF6">
    <property type="entry name" value="NEGATIVE TRANSCRIPTION REGULATOR PADR"/>
    <property type="match status" value="1"/>
</dbReference>
<keyword evidence="3" id="KW-1185">Reference proteome</keyword>
<dbReference type="KEGG" id="ams:AMIS_10080"/>
<name>I0GZP1_ACTM4</name>
<evidence type="ECO:0000259" key="1">
    <source>
        <dbReference type="Pfam" id="PF03551"/>
    </source>
</evidence>
<dbReference type="SUPFAM" id="SSF46785">
    <property type="entry name" value="Winged helix' DNA-binding domain"/>
    <property type="match status" value="1"/>
</dbReference>
<reference evidence="2 3" key="1">
    <citation type="submission" date="2012-02" db="EMBL/GenBank/DDBJ databases">
        <title>Complete genome sequence of Actinoplanes missouriensis 431 (= NBRC 102363).</title>
        <authorList>
            <person name="Ohnishi Y."/>
            <person name="Ishikawa J."/>
            <person name="Sekine M."/>
            <person name="Hosoyama A."/>
            <person name="Harada T."/>
            <person name="Narita H."/>
            <person name="Hata T."/>
            <person name="Konno Y."/>
            <person name="Tutikane K."/>
            <person name="Fujita N."/>
            <person name="Horinouchi S."/>
            <person name="Hayakawa M."/>
        </authorList>
    </citation>
    <scope>NUCLEOTIDE SEQUENCE [LARGE SCALE GENOMIC DNA]</scope>
    <source>
        <strain evidence="3">ATCC 14538 / DSM 43046 / CBS 188.64 / JCM 3121 / NBRC 102363 / NCIMB 12654 / NRRL B-3342 / UNCC 431</strain>
    </source>
</reference>
<dbReference type="PATRIC" id="fig|512565.3.peg.1014"/>
<dbReference type="HOGENOM" id="CLU_089258_4_1_11"/>
<dbReference type="Pfam" id="PF03551">
    <property type="entry name" value="PadR"/>
    <property type="match status" value="1"/>
</dbReference>
<dbReference type="eggNOG" id="COG1695">
    <property type="taxonomic scope" value="Bacteria"/>
</dbReference>
<sequence length="184" mass="19877">MPMDASRNSLVLPILGLLTEQPAHAYDLAGRLRDRSGRLPVTRSTVATLLKSMARSGLVTAREPGRVGNRPPRTVYETTSAGVADFHHRVESGLRDSPVASMDFVLAVGYAGVLSADRAALILEERAALLASSESDPSQGTLEAEYWRGMAAAEITWIRELARRIRTREITWGAKPALAGRANA</sequence>
<dbReference type="Proteomes" id="UP000007882">
    <property type="component" value="Chromosome"/>
</dbReference>
<protein>
    <submittedName>
        <fullName evidence="2">Putative PadR-like family transcriptional regulator</fullName>
    </submittedName>
</protein>
<dbReference type="PANTHER" id="PTHR43252">
    <property type="entry name" value="TRANSCRIPTIONAL REGULATOR YQJI"/>
    <property type="match status" value="1"/>
</dbReference>
<evidence type="ECO:0000313" key="2">
    <source>
        <dbReference type="EMBL" id="BAL86228.1"/>
    </source>
</evidence>
<dbReference type="AlphaFoldDB" id="I0GZP1"/>
<dbReference type="STRING" id="512565.AMIS_10080"/>
<gene>
    <name evidence="2" type="ordered locus">AMIS_10080</name>
</gene>
<dbReference type="InterPro" id="IPR036388">
    <property type="entry name" value="WH-like_DNA-bd_sf"/>
</dbReference>
<dbReference type="Gene3D" id="1.10.10.10">
    <property type="entry name" value="Winged helix-like DNA-binding domain superfamily/Winged helix DNA-binding domain"/>
    <property type="match status" value="1"/>
</dbReference>
<organism evidence="2 3">
    <name type="scientific">Actinoplanes missouriensis (strain ATCC 14538 / DSM 43046 / CBS 188.64 / JCM 3121 / NBRC 102363 / NCIMB 12654 / NRRL B-3342 / UNCC 431)</name>
    <dbReference type="NCBI Taxonomy" id="512565"/>
    <lineage>
        <taxon>Bacteria</taxon>
        <taxon>Bacillati</taxon>
        <taxon>Actinomycetota</taxon>
        <taxon>Actinomycetes</taxon>
        <taxon>Micromonosporales</taxon>
        <taxon>Micromonosporaceae</taxon>
        <taxon>Actinoplanes</taxon>
    </lineage>
</organism>
<feature type="domain" description="Transcription regulator PadR N-terminal" evidence="1">
    <location>
        <begin position="14"/>
        <end position="86"/>
    </location>
</feature>
<dbReference type="InterPro" id="IPR036390">
    <property type="entry name" value="WH_DNA-bd_sf"/>
</dbReference>
<proteinExistence type="predicted"/>
<dbReference type="OrthoDB" id="8443918at2"/>
<evidence type="ECO:0000313" key="3">
    <source>
        <dbReference type="Proteomes" id="UP000007882"/>
    </source>
</evidence>
<accession>I0GZP1</accession>